<dbReference type="GO" id="GO:0051701">
    <property type="term" value="P:biological process involved in interaction with host"/>
    <property type="evidence" value="ECO:0007669"/>
    <property type="project" value="TreeGrafter"/>
</dbReference>
<keyword evidence="5" id="KW-0444">Lipid biosynthesis</keyword>
<evidence type="ECO:0000256" key="7">
    <source>
        <dbReference type="ARBA" id="ARBA00022798"/>
    </source>
</evidence>
<feature type="domain" description="O-acyltransferase WSD1-like N-terminal" evidence="12">
    <location>
        <begin position="8"/>
        <end position="167"/>
    </location>
</feature>
<gene>
    <name evidence="14" type="ORF">E6C70_10720</name>
</gene>
<evidence type="ECO:0000256" key="11">
    <source>
        <dbReference type="SAM" id="MobiDB-lite"/>
    </source>
</evidence>
<dbReference type="EC" id="2.3.1.20" evidence="4"/>
<dbReference type="PANTHER" id="PTHR31650:SF1">
    <property type="entry name" value="WAX ESTER SYNTHASE_DIACYLGLYCEROL ACYLTRANSFERASE 4-RELATED"/>
    <property type="match status" value="1"/>
</dbReference>
<dbReference type="EMBL" id="SSSN01000007">
    <property type="protein sequence ID" value="THG33904.1"/>
    <property type="molecule type" value="Genomic_DNA"/>
</dbReference>
<evidence type="ECO:0000256" key="3">
    <source>
        <dbReference type="ARBA" id="ARBA00009587"/>
    </source>
</evidence>
<comment type="pathway">
    <text evidence="2">Lipid metabolism.</text>
</comment>
<evidence type="ECO:0000313" key="14">
    <source>
        <dbReference type="EMBL" id="THG33904.1"/>
    </source>
</evidence>
<dbReference type="OrthoDB" id="9810950at2"/>
<accession>A0A4S4FTZ8</accession>
<dbReference type="InterPro" id="IPR045034">
    <property type="entry name" value="O-acyltransferase_WSD1-like"/>
</dbReference>
<keyword evidence="15" id="KW-1185">Reference proteome</keyword>
<dbReference type="GO" id="GO:0006071">
    <property type="term" value="P:glycerol metabolic process"/>
    <property type="evidence" value="ECO:0007669"/>
    <property type="project" value="UniProtKB-KW"/>
</dbReference>
<evidence type="ECO:0000259" key="12">
    <source>
        <dbReference type="Pfam" id="PF03007"/>
    </source>
</evidence>
<comment type="similarity">
    <text evidence="3">Belongs to the long-chain O-acyltransferase family.</text>
</comment>
<reference evidence="14 15" key="1">
    <citation type="submission" date="2019-04" db="EMBL/GenBank/DDBJ databases">
        <authorList>
            <person name="Jiang L."/>
        </authorList>
    </citation>
    <scope>NUCLEOTIDE SEQUENCE [LARGE SCALE GENOMIC DNA]</scope>
    <source>
        <strain evidence="14 15">YIM 131861</strain>
    </source>
</reference>
<dbReference type="PANTHER" id="PTHR31650">
    <property type="entry name" value="O-ACYLTRANSFERASE (WSD1-LIKE) FAMILY PROTEIN"/>
    <property type="match status" value="1"/>
</dbReference>
<evidence type="ECO:0000256" key="4">
    <source>
        <dbReference type="ARBA" id="ARBA00013244"/>
    </source>
</evidence>
<dbReference type="GO" id="GO:0004144">
    <property type="term" value="F:diacylglycerol O-acyltransferase activity"/>
    <property type="evidence" value="ECO:0007669"/>
    <property type="project" value="UniProtKB-EC"/>
</dbReference>
<dbReference type="GO" id="GO:0019432">
    <property type="term" value="P:triglyceride biosynthetic process"/>
    <property type="evidence" value="ECO:0007669"/>
    <property type="project" value="UniProtKB-UniPathway"/>
</dbReference>
<keyword evidence="7" id="KW-0319">Glycerol metabolism</keyword>
<dbReference type="UniPathway" id="UPA00282"/>
<dbReference type="InterPro" id="IPR004255">
    <property type="entry name" value="O-acyltransferase_WSD1_N"/>
</dbReference>
<evidence type="ECO:0000256" key="10">
    <source>
        <dbReference type="ARBA" id="ARBA00048109"/>
    </source>
</evidence>
<dbReference type="AlphaFoldDB" id="A0A4S4FTZ8"/>
<dbReference type="GO" id="GO:0071731">
    <property type="term" value="P:response to nitric oxide"/>
    <property type="evidence" value="ECO:0007669"/>
    <property type="project" value="TreeGrafter"/>
</dbReference>
<evidence type="ECO:0000256" key="6">
    <source>
        <dbReference type="ARBA" id="ARBA00022679"/>
    </source>
</evidence>
<evidence type="ECO:0000259" key="13">
    <source>
        <dbReference type="Pfam" id="PF06974"/>
    </source>
</evidence>
<dbReference type="Proteomes" id="UP000307380">
    <property type="component" value="Unassembled WGS sequence"/>
</dbReference>
<protein>
    <recommendedName>
        <fullName evidence="4">diacylglycerol O-acyltransferase</fullName>
        <ecNumber evidence="4">2.3.1.20</ecNumber>
    </recommendedName>
</protein>
<evidence type="ECO:0000256" key="1">
    <source>
        <dbReference type="ARBA" id="ARBA00004771"/>
    </source>
</evidence>
<comment type="caution">
    <text evidence="14">The sequence shown here is derived from an EMBL/GenBank/DDBJ whole genome shotgun (WGS) entry which is preliminary data.</text>
</comment>
<evidence type="ECO:0000256" key="9">
    <source>
        <dbReference type="ARBA" id="ARBA00023315"/>
    </source>
</evidence>
<dbReference type="GO" id="GO:0005886">
    <property type="term" value="C:plasma membrane"/>
    <property type="evidence" value="ECO:0007669"/>
    <property type="project" value="TreeGrafter"/>
</dbReference>
<dbReference type="InterPro" id="IPR009721">
    <property type="entry name" value="O-acyltransferase_WSD1_C"/>
</dbReference>
<feature type="region of interest" description="Disordered" evidence="11">
    <location>
        <begin position="52"/>
        <end position="71"/>
    </location>
</feature>
<name>A0A4S4FTZ8_9MICO</name>
<feature type="domain" description="O-acyltransferase WSD1 C-terminal" evidence="13">
    <location>
        <begin position="276"/>
        <end position="418"/>
    </location>
</feature>
<evidence type="ECO:0000256" key="8">
    <source>
        <dbReference type="ARBA" id="ARBA00023098"/>
    </source>
</evidence>
<dbReference type="Pfam" id="PF03007">
    <property type="entry name" value="WS_DGAT_cat"/>
    <property type="match status" value="1"/>
</dbReference>
<comment type="pathway">
    <text evidence="1">Glycerolipid metabolism; triacylglycerol biosynthesis.</text>
</comment>
<organism evidence="14 15">
    <name type="scientific">Orlajensenia flava</name>
    <dbReference type="NCBI Taxonomy" id="2565934"/>
    <lineage>
        <taxon>Bacteria</taxon>
        <taxon>Bacillati</taxon>
        <taxon>Actinomycetota</taxon>
        <taxon>Actinomycetes</taxon>
        <taxon>Micrococcales</taxon>
        <taxon>Microbacteriaceae</taxon>
        <taxon>Orlajensenia</taxon>
    </lineage>
</organism>
<keyword evidence="6" id="KW-0808">Transferase</keyword>
<sequence length="427" mass="46165">MAELTNRLSSDDARILALESAVLTGHTMKLIVLAPGAPLDLDALRNEVEGRLSTEPRSLERVETGDDGSPRWAPSGSIDIAHHVRRWPNGRPSTREDLRLAVGKLMSEHLDRSRPLWAVDVLGPLDDGSEAIAVRLHHAMVDGIAGIRFLEAILLDPHDAPTHDVGTHAADSRPSGVAELRRLPSVVVRELGRPGSGSPFDRTVTAARELSFVTAPLSVLRDIAASRPTHTTVNDVLLAAVAGGLRSWLPPQQRRDLRAQVPVSLHQRSEQATDLGNRDSFINVDLSIAQADPLRRLDVISARTRVEKQAADAAVLYDMFHALSRVRPADQLVSKIAASSREFSVAVSNVPGPRIRVSVAGRRVDGLYSFAEPAAHHTLRITAISHENEMGIGFCTDPIATPGIETLAHAVNAALHDLQEAALHDAR</sequence>
<keyword evidence="9" id="KW-0012">Acyltransferase</keyword>
<evidence type="ECO:0000256" key="5">
    <source>
        <dbReference type="ARBA" id="ARBA00022516"/>
    </source>
</evidence>
<dbReference type="RefSeq" id="WP_136424543.1">
    <property type="nucleotide sequence ID" value="NZ_SSSN01000007.1"/>
</dbReference>
<dbReference type="GO" id="GO:0001666">
    <property type="term" value="P:response to hypoxia"/>
    <property type="evidence" value="ECO:0007669"/>
    <property type="project" value="TreeGrafter"/>
</dbReference>
<comment type="catalytic activity">
    <reaction evidence="10">
        <text>an acyl-CoA + a 1,2-diacyl-sn-glycerol = a triacyl-sn-glycerol + CoA</text>
        <dbReference type="Rhea" id="RHEA:10868"/>
        <dbReference type="ChEBI" id="CHEBI:17815"/>
        <dbReference type="ChEBI" id="CHEBI:57287"/>
        <dbReference type="ChEBI" id="CHEBI:58342"/>
        <dbReference type="ChEBI" id="CHEBI:64615"/>
        <dbReference type="EC" id="2.3.1.20"/>
    </reaction>
</comment>
<feature type="compositionally biased region" description="Basic and acidic residues" evidence="11">
    <location>
        <begin position="52"/>
        <end position="64"/>
    </location>
</feature>
<proteinExistence type="inferred from homology"/>
<evidence type="ECO:0000313" key="15">
    <source>
        <dbReference type="Proteomes" id="UP000307380"/>
    </source>
</evidence>
<evidence type="ECO:0000256" key="2">
    <source>
        <dbReference type="ARBA" id="ARBA00005189"/>
    </source>
</evidence>
<dbReference type="Pfam" id="PF06974">
    <property type="entry name" value="WS_DGAT_C"/>
    <property type="match status" value="1"/>
</dbReference>
<keyword evidence="8" id="KW-0443">Lipid metabolism</keyword>